<gene>
    <name evidence="1" type="ORF">LBW55_20645</name>
</gene>
<evidence type="ECO:0000313" key="2">
    <source>
        <dbReference type="Proteomes" id="UP001143674"/>
    </source>
</evidence>
<dbReference type="RefSeq" id="WP_184848805.1">
    <property type="nucleotide sequence ID" value="NZ_JABZEH010000001.1"/>
</dbReference>
<sequence length="98" mass="11318">MSKEVWLFDDSQNLAVIANRKIIFEHAWISYVSHDSDDGAWQFHTNQSEPITESDAVVVSLKKIVDLDSTVLYLSDLPMGWHAWRDSPDAPWKKAEMR</sequence>
<accession>A0AAE3NKE8</accession>
<evidence type="ECO:0000313" key="1">
    <source>
        <dbReference type="EMBL" id="MDB0524018.1"/>
    </source>
</evidence>
<dbReference type="AlphaFoldDB" id="A0AAE3NKE8"/>
<name>A0AAE3NKE8_RALSL</name>
<protein>
    <recommendedName>
        <fullName evidence="3">DUF2185 domain-containing protein</fullName>
    </recommendedName>
</protein>
<comment type="caution">
    <text evidence="1">The sequence shown here is derived from an EMBL/GenBank/DDBJ whole genome shotgun (WGS) entry which is preliminary data.</text>
</comment>
<organism evidence="1 2">
    <name type="scientific">Ralstonia solanacearum</name>
    <name type="common">Pseudomonas solanacearum</name>
    <dbReference type="NCBI Taxonomy" id="305"/>
    <lineage>
        <taxon>Bacteria</taxon>
        <taxon>Pseudomonadati</taxon>
        <taxon>Pseudomonadota</taxon>
        <taxon>Betaproteobacteria</taxon>
        <taxon>Burkholderiales</taxon>
        <taxon>Burkholderiaceae</taxon>
        <taxon>Ralstonia</taxon>
        <taxon>Ralstonia solanacearum species complex</taxon>
    </lineage>
</organism>
<dbReference type="Proteomes" id="UP001143674">
    <property type="component" value="Unassembled WGS sequence"/>
</dbReference>
<reference evidence="1" key="1">
    <citation type="submission" date="2021-09" db="EMBL/GenBank/DDBJ databases">
        <title>Genomic analysis of Ralstonia spp.</title>
        <authorList>
            <person name="Aburjaile F."/>
            <person name="Ariute J.C."/>
            <person name="Pais A.K.L."/>
            <person name="Albuquerque G.M.R."/>
            <person name="Silva A.M.F."/>
            <person name="Brenig B."/>
            <person name="Azevedo V."/>
            <person name="Matiuzzi M."/>
            <person name="Ramos R."/>
            <person name="Goes-Neto A."/>
            <person name="Soares S."/>
            <person name="Iseppon A.M.B."/>
            <person name="Souza E."/>
            <person name="Gama M."/>
        </authorList>
    </citation>
    <scope>NUCLEOTIDE SEQUENCE</scope>
    <source>
        <strain evidence="1">B4</strain>
    </source>
</reference>
<proteinExistence type="predicted"/>
<evidence type="ECO:0008006" key="3">
    <source>
        <dbReference type="Google" id="ProtNLM"/>
    </source>
</evidence>
<dbReference type="EMBL" id="JAIVEX010000012">
    <property type="protein sequence ID" value="MDB0524018.1"/>
    <property type="molecule type" value="Genomic_DNA"/>
</dbReference>